<comment type="caution">
    <text evidence="2">The sequence shown here is derived from an EMBL/GenBank/DDBJ whole genome shotgun (WGS) entry which is preliminary data.</text>
</comment>
<evidence type="ECO:0000313" key="2">
    <source>
        <dbReference type="EMBL" id="CAK1243447.1"/>
    </source>
</evidence>
<keyword evidence="1" id="KW-0472">Membrane</keyword>
<protein>
    <submittedName>
        <fullName evidence="2">Uncharacterized protein</fullName>
    </submittedName>
</protein>
<reference evidence="2 3" key="1">
    <citation type="submission" date="2023-10" db="EMBL/GenBank/DDBJ databases">
        <authorList>
            <person name="Botero Cardona J."/>
        </authorList>
    </citation>
    <scope>NUCLEOTIDE SEQUENCE [LARGE SCALE GENOMIC DNA]</scope>
    <source>
        <strain evidence="2 3">R-54839</strain>
    </source>
</reference>
<organism evidence="2 3">
    <name type="scientific">Fructobacillus fructosus</name>
    <dbReference type="NCBI Taxonomy" id="1631"/>
    <lineage>
        <taxon>Bacteria</taxon>
        <taxon>Bacillati</taxon>
        <taxon>Bacillota</taxon>
        <taxon>Bacilli</taxon>
        <taxon>Lactobacillales</taxon>
        <taxon>Lactobacillaceae</taxon>
        <taxon>Fructobacillus</taxon>
    </lineage>
</organism>
<evidence type="ECO:0000313" key="3">
    <source>
        <dbReference type="Proteomes" id="UP001314261"/>
    </source>
</evidence>
<evidence type="ECO:0000256" key="1">
    <source>
        <dbReference type="SAM" id="Phobius"/>
    </source>
</evidence>
<keyword evidence="1" id="KW-0812">Transmembrane</keyword>
<gene>
    <name evidence="2" type="ORF">R54839_PPFHFPJH_01001</name>
</gene>
<sequence>MPEKFPIYLVEISMIFFINKLLQKYIKGGKYEQRGKGV</sequence>
<dbReference type="EMBL" id="CAUZLR010000006">
    <property type="protein sequence ID" value="CAK1243447.1"/>
    <property type="molecule type" value="Genomic_DNA"/>
</dbReference>
<keyword evidence="1" id="KW-1133">Transmembrane helix</keyword>
<proteinExistence type="predicted"/>
<dbReference type="Proteomes" id="UP001314261">
    <property type="component" value="Unassembled WGS sequence"/>
</dbReference>
<name>A0ABN9YV08_9LACO</name>
<accession>A0ABN9YV08</accession>
<feature type="transmembrane region" description="Helical" evidence="1">
    <location>
        <begin position="6"/>
        <end position="22"/>
    </location>
</feature>
<keyword evidence="3" id="KW-1185">Reference proteome</keyword>